<proteinExistence type="predicted"/>
<dbReference type="AlphaFoldDB" id="A0A4V3DUK8"/>
<reference evidence="1 2" key="1">
    <citation type="submission" date="2019-03" db="EMBL/GenBank/DDBJ databases">
        <title>Genomic Encyclopedia of Type Strains, Phase III (KMG-III): the genomes of soil and plant-associated and newly described type strains.</title>
        <authorList>
            <person name="Whitman W."/>
        </authorList>
    </citation>
    <scope>NUCLEOTIDE SEQUENCE [LARGE SCALE GENOMIC DNA]</scope>
    <source>
        <strain evidence="1 2">CECT 8976</strain>
    </source>
</reference>
<accession>A0A4V3DUK8</accession>
<dbReference type="RefSeq" id="WP_133682872.1">
    <property type="nucleotide sequence ID" value="NZ_SNZP01000013.1"/>
</dbReference>
<dbReference type="Proteomes" id="UP000295611">
    <property type="component" value="Unassembled WGS sequence"/>
</dbReference>
<comment type="caution">
    <text evidence="1">The sequence shown here is derived from an EMBL/GenBank/DDBJ whole genome shotgun (WGS) entry which is preliminary data.</text>
</comment>
<gene>
    <name evidence="1" type="ORF">DFP86_113112</name>
</gene>
<dbReference type="EMBL" id="SNZP01000013">
    <property type="protein sequence ID" value="TDR73605.1"/>
    <property type="molecule type" value="Genomic_DNA"/>
</dbReference>
<evidence type="ECO:0000313" key="2">
    <source>
        <dbReference type="Proteomes" id="UP000295611"/>
    </source>
</evidence>
<protein>
    <submittedName>
        <fullName evidence="1">Uncharacterized protein</fullName>
    </submittedName>
</protein>
<name>A0A4V3DUK8_9NEIS</name>
<keyword evidence="2" id="KW-1185">Reference proteome</keyword>
<organism evidence="1 2">
    <name type="scientific">Paludibacterium purpuratum</name>
    <dbReference type="NCBI Taxonomy" id="1144873"/>
    <lineage>
        <taxon>Bacteria</taxon>
        <taxon>Pseudomonadati</taxon>
        <taxon>Pseudomonadota</taxon>
        <taxon>Betaproteobacteria</taxon>
        <taxon>Neisseriales</taxon>
        <taxon>Chromobacteriaceae</taxon>
        <taxon>Paludibacterium</taxon>
    </lineage>
</organism>
<evidence type="ECO:0000313" key="1">
    <source>
        <dbReference type="EMBL" id="TDR73605.1"/>
    </source>
</evidence>
<sequence>MYEVNKAKLVKICGGTRDASREVSRERNQVVDAAAAASRRILENLIARSRADSDGRGYKQGGVRTPPCSAVRFLKRLRPKVRPRPHTPPVS</sequence>